<protein>
    <submittedName>
        <fullName evidence="5">GH39</fullName>
    </submittedName>
</protein>
<keyword evidence="3" id="KW-0812">Transmembrane</keyword>
<dbReference type="GO" id="GO:0005975">
    <property type="term" value="P:carbohydrate metabolic process"/>
    <property type="evidence" value="ECO:0007669"/>
    <property type="project" value="InterPro"/>
</dbReference>
<organism evidence="5">
    <name type="scientific">uncultured Thermomicrobiales bacterium</name>
    <dbReference type="NCBI Taxonomy" id="1645740"/>
    <lineage>
        <taxon>Bacteria</taxon>
        <taxon>Pseudomonadati</taxon>
        <taxon>Thermomicrobiota</taxon>
        <taxon>Thermomicrobia</taxon>
        <taxon>Thermomicrobiales</taxon>
        <taxon>environmental samples</taxon>
    </lineage>
</organism>
<dbReference type="Gene3D" id="3.20.20.80">
    <property type="entry name" value="Glycosidases"/>
    <property type="match status" value="1"/>
</dbReference>
<evidence type="ECO:0000256" key="3">
    <source>
        <dbReference type="SAM" id="Phobius"/>
    </source>
</evidence>
<proteinExistence type="predicted"/>
<keyword evidence="3" id="KW-1133">Transmembrane helix</keyword>
<dbReference type="PANTHER" id="PTHR12631">
    <property type="entry name" value="ALPHA-L-IDURONIDASE"/>
    <property type="match status" value="1"/>
</dbReference>
<dbReference type="Pfam" id="PF02449">
    <property type="entry name" value="Glyco_hydro_42"/>
    <property type="match status" value="1"/>
</dbReference>
<dbReference type="InterPro" id="IPR013529">
    <property type="entry name" value="Glyco_hydro_42_N"/>
</dbReference>
<sequence>MRAASATARWLLDVTDWRRQHLDLWQAMTGVLLLILGLGLATSAAEIDGYLHRGVESGGERPYVVQPTGKDLATNVDLRIFPESELETVADALSESGFRYVRQPFAWSEIEARQGSYNWSVYDGIVEQLRRRDIGIIAVVSGAPGWARDPDSLDTVDAPPADPRSFQTFTQAFTKRYGGSIPFVQIWNYPNLARHWGGTAASGTAFSSLLTAGFNGARAGNPEVRILTPELAVSSDLPNGSGDLAFLHDLYLAGGDAFFDVLGIQLDGGAYSPDDRRVSSARLNFSRAILFRDLMLNHGDQSSPVWATSYGWAVSDVLGREEQAEFVIRGMERSWSEWPWMGLTVQWSFLSAAESPGASYAVVLPEGSATPLYRRLSSSAMKDRAMIANTGFAPMDSHSISFTGNWQDQHLEGRTFKTSRQGQSAASMEFQGTGVIAFIRSGPEVGNFLVTVDGEPVPGGAGESGDEWNLSFFALTSDLPRELVTGLEDERHTITISLVSPGELTLGGMVVERDAPFVWPVILMTVGALILLFFAFRSFAYLVAIRARHLRRHEDDGLAPRLPTMPNWQPSRRA</sequence>
<evidence type="ECO:0000256" key="2">
    <source>
        <dbReference type="ARBA" id="ARBA00023295"/>
    </source>
</evidence>
<keyword evidence="3" id="KW-0472">Membrane</keyword>
<dbReference type="GO" id="GO:0009341">
    <property type="term" value="C:beta-galactosidase complex"/>
    <property type="evidence" value="ECO:0007669"/>
    <property type="project" value="InterPro"/>
</dbReference>
<dbReference type="SUPFAM" id="SSF51445">
    <property type="entry name" value="(Trans)glycosidases"/>
    <property type="match status" value="1"/>
</dbReference>
<dbReference type="GO" id="GO:0004565">
    <property type="term" value="F:beta-galactosidase activity"/>
    <property type="evidence" value="ECO:0007669"/>
    <property type="project" value="InterPro"/>
</dbReference>
<dbReference type="AlphaFoldDB" id="A0A6J4UDT9"/>
<evidence type="ECO:0000313" key="5">
    <source>
        <dbReference type="EMBL" id="CAA9547816.1"/>
    </source>
</evidence>
<feature type="transmembrane region" description="Helical" evidence="3">
    <location>
        <begin position="517"/>
        <end position="544"/>
    </location>
</feature>
<reference evidence="5" key="1">
    <citation type="submission" date="2020-02" db="EMBL/GenBank/DDBJ databases">
        <authorList>
            <person name="Meier V. D."/>
        </authorList>
    </citation>
    <scope>NUCLEOTIDE SEQUENCE</scope>
    <source>
        <strain evidence="5">AVDCRST_MAG43</strain>
    </source>
</reference>
<gene>
    <name evidence="5" type="ORF">AVDCRST_MAG43-815</name>
</gene>
<accession>A0A6J4UDT9</accession>
<evidence type="ECO:0000256" key="1">
    <source>
        <dbReference type="ARBA" id="ARBA00022801"/>
    </source>
</evidence>
<dbReference type="PANTHER" id="PTHR12631:SF10">
    <property type="entry name" value="BETA-XYLOSIDASE-LIKE PROTEIN-RELATED"/>
    <property type="match status" value="1"/>
</dbReference>
<keyword evidence="1" id="KW-0378">Hydrolase</keyword>
<name>A0A6J4UDT9_9BACT</name>
<dbReference type="InterPro" id="IPR017853">
    <property type="entry name" value="GH"/>
</dbReference>
<keyword evidence="2" id="KW-0326">Glycosidase</keyword>
<dbReference type="EMBL" id="CADCWI010000040">
    <property type="protein sequence ID" value="CAA9547816.1"/>
    <property type="molecule type" value="Genomic_DNA"/>
</dbReference>
<feature type="domain" description="Glycoside hydrolase family 42 N-terminal" evidence="4">
    <location>
        <begin position="82"/>
        <end position="138"/>
    </location>
</feature>
<dbReference type="InterPro" id="IPR051923">
    <property type="entry name" value="Glycosyl_Hydrolase_39"/>
</dbReference>
<dbReference type="Gene3D" id="2.60.120.260">
    <property type="entry name" value="Galactose-binding domain-like"/>
    <property type="match status" value="1"/>
</dbReference>
<evidence type="ECO:0000259" key="4">
    <source>
        <dbReference type="Pfam" id="PF02449"/>
    </source>
</evidence>